<evidence type="ECO:0000313" key="3">
    <source>
        <dbReference type="Proteomes" id="UP000593915"/>
    </source>
</evidence>
<evidence type="ECO:0000259" key="1">
    <source>
        <dbReference type="Pfam" id="PF14080"/>
    </source>
</evidence>
<reference evidence="2 3" key="1">
    <citation type="submission" date="2020-09" db="EMBL/GenBank/DDBJ databases">
        <title>Characterization of Treponema spp. from bovine digital dermatitis in Korea.</title>
        <authorList>
            <person name="Espiritu H.M."/>
            <person name="Cho Y.I."/>
            <person name="Mamuad L."/>
        </authorList>
    </citation>
    <scope>NUCLEOTIDE SEQUENCE [LARGE SCALE GENOMIC DNA]</scope>
    <source>
        <strain evidence="2 3">KS1</strain>
    </source>
</reference>
<dbReference type="EMBL" id="CP061839">
    <property type="protein sequence ID" value="QOW61331.1"/>
    <property type="molecule type" value="Genomic_DNA"/>
</dbReference>
<dbReference type="InterPro" id="IPR025357">
    <property type="entry name" value="DUF4261"/>
</dbReference>
<feature type="domain" description="DUF4261" evidence="1">
    <location>
        <begin position="213"/>
        <end position="294"/>
    </location>
</feature>
<organism evidence="2 3">
    <name type="scientific">Treponema pedis</name>
    <dbReference type="NCBI Taxonomy" id="409322"/>
    <lineage>
        <taxon>Bacteria</taxon>
        <taxon>Pseudomonadati</taxon>
        <taxon>Spirochaetota</taxon>
        <taxon>Spirochaetia</taxon>
        <taxon>Spirochaetales</taxon>
        <taxon>Treponemataceae</taxon>
        <taxon>Treponema</taxon>
    </lineage>
</organism>
<evidence type="ECO:0000313" key="2">
    <source>
        <dbReference type="EMBL" id="QOW61331.1"/>
    </source>
</evidence>
<dbReference type="Proteomes" id="UP000593915">
    <property type="component" value="Chromosome"/>
</dbReference>
<gene>
    <name evidence="2" type="ORF">IFE08_02765</name>
</gene>
<proteinExistence type="predicted"/>
<sequence length="303" mass="34984">MTSNYERKKINENNKILKQDMSQTADRPGSVFVIHLLMEEKCKMPEKELMHKIMREHFGETDCFCYDGNMAGFAPKKYSVYFEKEKLNVHPQLIIMNCSEIEKPIMDDVAATQLWGCPNGSEILETCKYQVMATDMLAAGLDYKERAEMLVHYVEALVNIYPTCKAVVFETSKKMLTREEILNCNLPEEMRFIHYAVNVRFFNIQGTNDMLIDSLGMSTLFLPDIQYHFHGLNPNDVVNHAYNVLSYIYDNDNPIEDGNTIAGLTDGTMDYDVKWKIQYEDSLIQPIREVIDINMGEYASGNR</sequence>
<dbReference type="RefSeq" id="WP_194076804.1">
    <property type="nucleotide sequence ID" value="NZ_CP061839.1"/>
</dbReference>
<dbReference type="Pfam" id="PF14080">
    <property type="entry name" value="DUF4261"/>
    <property type="match status" value="1"/>
</dbReference>
<name>A0A7S6WQ93_9SPIR</name>
<dbReference type="AlphaFoldDB" id="A0A7S6WQ93"/>
<protein>
    <submittedName>
        <fullName evidence="2">DUF4261 domain-containing protein</fullName>
    </submittedName>
</protein>
<accession>A0A7S6WQ93</accession>